<reference evidence="3 4" key="1">
    <citation type="submission" date="2020-08" db="EMBL/GenBank/DDBJ databases">
        <title>Sequencing the genomes of 1000 actinobacteria strains.</title>
        <authorList>
            <person name="Klenk H.-P."/>
        </authorList>
    </citation>
    <scope>NUCLEOTIDE SEQUENCE [LARGE SCALE GENOMIC DNA]</scope>
    <source>
        <strain evidence="3 4">DSM 45362</strain>
    </source>
</reference>
<accession>A0A841BR81</accession>
<evidence type="ECO:0000256" key="1">
    <source>
        <dbReference type="SAM" id="Phobius"/>
    </source>
</evidence>
<keyword evidence="1" id="KW-0812">Transmembrane</keyword>
<dbReference type="SUPFAM" id="SSF63829">
    <property type="entry name" value="Calcium-dependent phosphotriesterase"/>
    <property type="match status" value="1"/>
</dbReference>
<feature type="transmembrane region" description="Helical" evidence="1">
    <location>
        <begin position="321"/>
        <end position="341"/>
    </location>
</feature>
<protein>
    <recommendedName>
        <fullName evidence="5">Esterase-like activity of phytase family protein</fullName>
    </recommendedName>
</protein>
<dbReference type="RefSeq" id="WP_312875227.1">
    <property type="nucleotide sequence ID" value="NZ_JACHMN010000002.1"/>
</dbReference>
<keyword evidence="4" id="KW-1185">Reference proteome</keyword>
<feature type="chain" id="PRO_5032465339" description="Esterase-like activity of phytase family protein" evidence="2">
    <location>
        <begin position="24"/>
        <end position="347"/>
    </location>
</feature>
<evidence type="ECO:0000313" key="4">
    <source>
        <dbReference type="Proteomes" id="UP000587527"/>
    </source>
</evidence>
<comment type="caution">
    <text evidence="3">The sequence shown here is derived from an EMBL/GenBank/DDBJ whole genome shotgun (WGS) entry which is preliminary data.</text>
</comment>
<evidence type="ECO:0000313" key="3">
    <source>
        <dbReference type="EMBL" id="MBB5869876.1"/>
    </source>
</evidence>
<evidence type="ECO:0000256" key="2">
    <source>
        <dbReference type="SAM" id="SignalP"/>
    </source>
</evidence>
<keyword evidence="1" id="KW-0472">Membrane</keyword>
<organism evidence="3 4">
    <name type="scientific">Allocatelliglobosispora scoriae</name>
    <dbReference type="NCBI Taxonomy" id="643052"/>
    <lineage>
        <taxon>Bacteria</taxon>
        <taxon>Bacillati</taxon>
        <taxon>Actinomycetota</taxon>
        <taxon>Actinomycetes</taxon>
        <taxon>Micromonosporales</taxon>
        <taxon>Micromonosporaceae</taxon>
        <taxon>Allocatelliglobosispora</taxon>
    </lineage>
</organism>
<dbReference type="AlphaFoldDB" id="A0A841BR81"/>
<dbReference type="Proteomes" id="UP000587527">
    <property type="component" value="Unassembled WGS sequence"/>
</dbReference>
<proteinExistence type="predicted"/>
<gene>
    <name evidence="3" type="ORF">F4553_003255</name>
</gene>
<evidence type="ECO:0008006" key="5">
    <source>
        <dbReference type="Google" id="ProtNLM"/>
    </source>
</evidence>
<feature type="signal peptide" evidence="2">
    <location>
        <begin position="1"/>
        <end position="23"/>
    </location>
</feature>
<name>A0A841BR81_9ACTN</name>
<keyword evidence="1" id="KW-1133">Transmembrane helix</keyword>
<keyword evidence="2" id="KW-0732">Signal</keyword>
<dbReference type="EMBL" id="JACHMN010000002">
    <property type="protein sequence ID" value="MBB5869876.1"/>
    <property type="molecule type" value="Genomic_DNA"/>
</dbReference>
<sequence length="347" mass="36216">MWGLVRFVAVVSAFVLAGAPAGAAEGDEVPVAVCTVKDSRVSELSGLVATATGYVAINDSNWDPSDIKIFFLDRACKVTRTVGYPTSARDPEDLAMAADGTLWIADVGDNFNAATRRTTIALWRLAPGGRTPVIYRFTYPDGPHDAEALLLERDGSPIIVTKELGGPASLYAPAEKPRAKTAQGVPLHKIGEVRLPSTLTPNPFDSIGRRTVTGAAQTADGSRVALRTYADAFEWDVTTDVLTAITTGKPRITALPNEAQGESIAYPVDGDGFLTVSDQPAGGTVIARYGVPPRPSPSRTGDGPAASGEVVAVRAANRSGLAGMGIAAAGLLIIGLAVALLRRRKRG</sequence>